<protein>
    <recommendedName>
        <fullName evidence="4">Secreted protein</fullName>
    </recommendedName>
</protein>
<keyword evidence="1" id="KW-0732">Signal</keyword>
<proteinExistence type="predicted"/>
<organism evidence="2 3">
    <name type="scientific">Coniella lustricola</name>
    <dbReference type="NCBI Taxonomy" id="2025994"/>
    <lineage>
        <taxon>Eukaryota</taxon>
        <taxon>Fungi</taxon>
        <taxon>Dikarya</taxon>
        <taxon>Ascomycota</taxon>
        <taxon>Pezizomycotina</taxon>
        <taxon>Sordariomycetes</taxon>
        <taxon>Sordariomycetidae</taxon>
        <taxon>Diaporthales</taxon>
        <taxon>Schizoparmaceae</taxon>
        <taxon>Coniella</taxon>
    </lineage>
</organism>
<dbReference type="Proteomes" id="UP000241462">
    <property type="component" value="Unassembled WGS sequence"/>
</dbReference>
<evidence type="ECO:0008006" key="4">
    <source>
        <dbReference type="Google" id="ProtNLM"/>
    </source>
</evidence>
<keyword evidence="3" id="KW-1185">Reference proteome</keyword>
<accession>A0A2T3A5X9</accession>
<name>A0A2T3A5X9_9PEZI</name>
<reference evidence="2 3" key="1">
    <citation type="journal article" date="2018" name="Mycol. Prog.">
        <title>Coniella lustricola, a new species from submerged detritus.</title>
        <authorList>
            <person name="Raudabaugh D.B."/>
            <person name="Iturriaga T."/>
            <person name="Carver A."/>
            <person name="Mondo S."/>
            <person name="Pangilinan J."/>
            <person name="Lipzen A."/>
            <person name="He G."/>
            <person name="Amirebrahimi M."/>
            <person name="Grigoriev I.V."/>
            <person name="Miller A.N."/>
        </authorList>
    </citation>
    <scope>NUCLEOTIDE SEQUENCE [LARGE SCALE GENOMIC DNA]</scope>
    <source>
        <strain evidence="2 3">B22-T-1</strain>
    </source>
</reference>
<feature type="signal peptide" evidence="1">
    <location>
        <begin position="1"/>
        <end position="23"/>
    </location>
</feature>
<gene>
    <name evidence="2" type="ORF">BD289DRAFT_435811</name>
</gene>
<evidence type="ECO:0000256" key="1">
    <source>
        <dbReference type="SAM" id="SignalP"/>
    </source>
</evidence>
<dbReference type="AlphaFoldDB" id="A0A2T3A5X9"/>
<evidence type="ECO:0000313" key="3">
    <source>
        <dbReference type="Proteomes" id="UP000241462"/>
    </source>
</evidence>
<evidence type="ECO:0000313" key="2">
    <source>
        <dbReference type="EMBL" id="PSR83509.1"/>
    </source>
</evidence>
<feature type="chain" id="PRO_5015427025" description="Secreted protein" evidence="1">
    <location>
        <begin position="24"/>
        <end position="77"/>
    </location>
</feature>
<dbReference type="InParanoid" id="A0A2T3A5X9"/>
<dbReference type="EMBL" id="KZ678459">
    <property type="protein sequence ID" value="PSR83509.1"/>
    <property type="molecule type" value="Genomic_DNA"/>
</dbReference>
<sequence length="77" mass="8735">MAGLRSSFLGVKFAVSFTLFVTGQLAPMRYVYEQQQAEWAWTVIMRRRGCSVFLSFETETPNAQPYRGLLGVLKLAL</sequence>